<dbReference type="InterPro" id="IPR007569">
    <property type="entry name" value="DUF559"/>
</dbReference>
<dbReference type="GO" id="GO:0004519">
    <property type="term" value="F:endonuclease activity"/>
    <property type="evidence" value="ECO:0007669"/>
    <property type="project" value="UniProtKB-KW"/>
</dbReference>
<reference evidence="2 3" key="1">
    <citation type="submission" date="2020-03" db="EMBL/GenBank/DDBJ databases">
        <title>Salinimicrobium sp. nov, isolated from SCS.</title>
        <authorList>
            <person name="Cao W.R."/>
        </authorList>
    </citation>
    <scope>NUCLEOTIDE SEQUENCE [LARGE SCALE GENOMIC DNA]</scope>
    <source>
        <strain evidence="3">J15B91</strain>
    </source>
</reference>
<keyword evidence="2" id="KW-0255">Endonuclease</keyword>
<evidence type="ECO:0000259" key="1">
    <source>
        <dbReference type="Pfam" id="PF04480"/>
    </source>
</evidence>
<keyword evidence="3" id="KW-1185">Reference proteome</keyword>
<dbReference type="CDD" id="cd01038">
    <property type="entry name" value="Endonuclease_DUF559"/>
    <property type="match status" value="1"/>
</dbReference>
<proteinExistence type="predicted"/>
<dbReference type="PANTHER" id="PTHR38590:SF1">
    <property type="entry name" value="BLL0828 PROTEIN"/>
    <property type="match status" value="1"/>
</dbReference>
<dbReference type="RefSeq" id="WP_168137010.1">
    <property type="nucleotide sequence ID" value="NZ_JAAVJR010000001.1"/>
</dbReference>
<dbReference type="EMBL" id="JAAVJR010000001">
    <property type="protein sequence ID" value="NJW51877.1"/>
    <property type="molecule type" value="Genomic_DNA"/>
</dbReference>
<dbReference type="SUPFAM" id="SSF52980">
    <property type="entry name" value="Restriction endonuclease-like"/>
    <property type="match status" value="1"/>
</dbReference>
<keyword evidence="2" id="KW-0540">Nuclease</keyword>
<dbReference type="InterPro" id="IPR011335">
    <property type="entry name" value="Restrct_endonuc-II-like"/>
</dbReference>
<feature type="domain" description="DUF559" evidence="1">
    <location>
        <begin position="21"/>
        <end position="126"/>
    </location>
</feature>
<keyword evidence="2" id="KW-0378">Hydrolase</keyword>
<protein>
    <submittedName>
        <fullName evidence="2">Endonuclease domain-containing protein</fullName>
    </submittedName>
</protein>
<gene>
    <name evidence="2" type="ORF">HC175_02995</name>
</gene>
<dbReference type="Pfam" id="PF04480">
    <property type="entry name" value="DUF559"/>
    <property type="match status" value="1"/>
</dbReference>
<accession>A0ABX1CVU7</accession>
<evidence type="ECO:0000313" key="3">
    <source>
        <dbReference type="Proteomes" id="UP000703674"/>
    </source>
</evidence>
<evidence type="ECO:0000313" key="2">
    <source>
        <dbReference type="EMBL" id="NJW51877.1"/>
    </source>
</evidence>
<dbReference type="InterPro" id="IPR047216">
    <property type="entry name" value="Endonuclease_DUF559_bact"/>
</dbReference>
<dbReference type="Gene3D" id="3.40.960.10">
    <property type="entry name" value="VSR Endonuclease"/>
    <property type="match status" value="1"/>
</dbReference>
<comment type="caution">
    <text evidence="2">The sequence shown here is derived from an EMBL/GenBank/DDBJ whole genome shotgun (WGS) entry which is preliminary data.</text>
</comment>
<dbReference type="PANTHER" id="PTHR38590">
    <property type="entry name" value="BLL0828 PROTEIN"/>
    <property type="match status" value="1"/>
</dbReference>
<sequence>MKKDNPYHDNSMWKGARSEIFKRAEHLRNNPTEAEKLLWEKLICDPFKKFHFRRQHPIHNFIADFYSHQLKLVIEVDGGYHESAEQQIKDQLHTELLHFQELKVIRFTNQQIIQEMETVLEILSEKINT</sequence>
<organism evidence="2 3">
    <name type="scientific">Salinimicrobium oceani</name>
    <dbReference type="NCBI Taxonomy" id="2722702"/>
    <lineage>
        <taxon>Bacteria</taxon>
        <taxon>Pseudomonadati</taxon>
        <taxon>Bacteroidota</taxon>
        <taxon>Flavobacteriia</taxon>
        <taxon>Flavobacteriales</taxon>
        <taxon>Flavobacteriaceae</taxon>
        <taxon>Salinimicrobium</taxon>
    </lineage>
</organism>
<dbReference type="Proteomes" id="UP000703674">
    <property type="component" value="Unassembled WGS sequence"/>
</dbReference>
<name>A0ABX1CVU7_9FLAO</name>